<dbReference type="GO" id="GO:0008168">
    <property type="term" value="F:methyltransferase activity"/>
    <property type="evidence" value="ECO:0007669"/>
    <property type="project" value="InterPro"/>
</dbReference>
<accession>A0A5J6FD20</accession>
<dbReference type="InterPro" id="IPR009537">
    <property type="entry name" value="DUF1156"/>
</dbReference>
<dbReference type="Gene3D" id="3.40.50.150">
    <property type="entry name" value="Vaccinia Virus protein VP39"/>
    <property type="match status" value="2"/>
</dbReference>
<sequence length="672" mass="74383">MPEIQKRPIEKYLDVASISEEGTSERYQRASSPHTVFTWWARRPFSTARELISASIDPERPAGESKVLDPFVGGATFPIAGTRLGVRMYGMENNELAYFSAKALLDISRSAGRQLQHLLVLEGRKVLDQLKSETGDLYPARDADNVICYFWSRSATCADCGGEMPLQKRPWLSRKSGRQRAVVQQRNPSSRTFDARVVEPDAGAVADSSAWSGRNSLRCLFCGKEYDREQTAELIRKASADKLTAVARLDKRKSFLAVADPQDHVTGGLAEKMIEEDCAALGLPLPDVEIPAWSGITNPTVYGHDSVPSLFTERQLAVTIRLCRILSERQEIWEEEYGEARSKAIAAFLSGLIDQLADWNSRLCMWISQNEQVGRGLSGPGMPMLWDFVETDPLLRGPANLYGKLDRIAAGVGQIPMPEDREERITRGDSRSMAYPDAFFDAVVTDPPYYDNLYYSILADCIYAFKRMALIGGFPEIFGEPRTDSTRELSAAPRRQGGSPEAWAYFSTGMTRVLRESRRVLKRDGVITVCYAHSSISGWSSLIAAYVRAGLAITQLWPMTVERTHRPRSMRSAAVNTSLVLVARPRDVVETTGEAEGPSGTDELVKAAVRRAAAAGWPDEVAATLAFVSAAEARLGELTDDMLSRQETVNSVCREVAGRIHEEIPGFSFSSR</sequence>
<evidence type="ECO:0000259" key="1">
    <source>
        <dbReference type="Pfam" id="PF06634"/>
    </source>
</evidence>
<gene>
    <name evidence="2" type="ORF">CP967_16600</name>
</gene>
<evidence type="ECO:0000313" key="2">
    <source>
        <dbReference type="EMBL" id="QEU73394.1"/>
    </source>
</evidence>
<dbReference type="AlphaFoldDB" id="A0A5J6FD20"/>
<dbReference type="Pfam" id="PF06634">
    <property type="entry name" value="DUF1156"/>
    <property type="match status" value="1"/>
</dbReference>
<dbReference type="Proteomes" id="UP000326178">
    <property type="component" value="Chromosome"/>
</dbReference>
<dbReference type="GO" id="GO:0003676">
    <property type="term" value="F:nucleic acid binding"/>
    <property type="evidence" value="ECO:0007669"/>
    <property type="project" value="InterPro"/>
</dbReference>
<dbReference type="KEGG" id="snk:CP967_16600"/>
<organism evidence="2 3">
    <name type="scientific">Streptomyces nitrosporeus</name>
    <dbReference type="NCBI Taxonomy" id="28894"/>
    <lineage>
        <taxon>Bacteria</taxon>
        <taxon>Bacillati</taxon>
        <taxon>Actinomycetota</taxon>
        <taxon>Actinomycetes</taxon>
        <taxon>Kitasatosporales</taxon>
        <taxon>Streptomycetaceae</taxon>
        <taxon>Streptomyces</taxon>
    </lineage>
</organism>
<dbReference type="SUPFAM" id="SSF53335">
    <property type="entry name" value="S-adenosyl-L-methionine-dependent methyltransferases"/>
    <property type="match status" value="2"/>
</dbReference>
<dbReference type="GO" id="GO:0032259">
    <property type="term" value="P:methylation"/>
    <property type="evidence" value="ECO:0007669"/>
    <property type="project" value="InterPro"/>
</dbReference>
<reference evidence="2 3" key="1">
    <citation type="submission" date="2017-09" db="EMBL/GenBank/DDBJ databases">
        <authorList>
            <person name="Lee N."/>
            <person name="Cho B.-K."/>
        </authorList>
    </citation>
    <scope>NUCLEOTIDE SEQUENCE [LARGE SCALE GENOMIC DNA]</scope>
    <source>
        <strain evidence="2 3">ATCC 12769</strain>
    </source>
</reference>
<dbReference type="RefSeq" id="WP_150488702.1">
    <property type="nucleotide sequence ID" value="NZ_BMUV01000010.1"/>
</dbReference>
<protein>
    <submittedName>
        <fullName evidence="2">DUF1156 domain-containing protein</fullName>
    </submittedName>
</protein>
<keyword evidence="3" id="KW-1185">Reference proteome</keyword>
<feature type="domain" description="DUF1156" evidence="1">
    <location>
        <begin position="15"/>
        <end position="58"/>
    </location>
</feature>
<proteinExistence type="predicted"/>
<dbReference type="REBASE" id="374573">
    <property type="entry name" value="M.Sni12769ORF16600P"/>
</dbReference>
<dbReference type="PROSITE" id="PS00092">
    <property type="entry name" value="N6_MTASE"/>
    <property type="match status" value="1"/>
</dbReference>
<evidence type="ECO:0000313" key="3">
    <source>
        <dbReference type="Proteomes" id="UP000326178"/>
    </source>
</evidence>
<dbReference type="OrthoDB" id="3197274at2"/>
<dbReference type="InterPro" id="IPR002052">
    <property type="entry name" value="DNA_methylase_N6_adenine_CS"/>
</dbReference>
<dbReference type="EMBL" id="CP023702">
    <property type="protein sequence ID" value="QEU73394.1"/>
    <property type="molecule type" value="Genomic_DNA"/>
</dbReference>
<dbReference type="InterPro" id="IPR029063">
    <property type="entry name" value="SAM-dependent_MTases_sf"/>
</dbReference>
<name>A0A5J6FD20_9ACTN</name>